<name>A0ABD3N9T9_9STRA</name>
<accession>A0ABD3N9T9</accession>
<proteinExistence type="predicted"/>
<protein>
    <submittedName>
        <fullName evidence="1">Uncharacterized protein</fullName>
    </submittedName>
</protein>
<reference evidence="1 2" key="1">
    <citation type="submission" date="2024-10" db="EMBL/GenBank/DDBJ databases">
        <title>Updated reference genomes for cyclostephanoid diatoms.</title>
        <authorList>
            <person name="Roberts W.R."/>
            <person name="Alverson A.J."/>
        </authorList>
    </citation>
    <scope>NUCLEOTIDE SEQUENCE [LARGE SCALE GENOMIC DNA]</scope>
    <source>
        <strain evidence="1 2">AJA232-27</strain>
    </source>
</reference>
<dbReference type="Proteomes" id="UP001530293">
    <property type="component" value="Unassembled WGS sequence"/>
</dbReference>
<sequence length="49" mass="5403">MAWWTVDVGRGILWTNNTLSQPRLGPSSNGKHAVLRKDVLLSMAYSGMS</sequence>
<evidence type="ECO:0000313" key="1">
    <source>
        <dbReference type="EMBL" id="KAL3769455.1"/>
    </source>
</evidence>
<evidence type="ECO:0000313" key="2">
    <source>
        <dbReference type="Proteomes" id="UP001530293"/>
    </source>
</evidence>
<organism evidence="1 2">
    <name type="scientific">Discostella pseudostelligera</name>
    <dbReference type="NCBI Taxonomy" id="259834"/>
    <lineage>
        <taxon>Eukaryota</taxon>
        <taxon>Sar</taxon>
        <taxon>Stramenopiles</taxon>
        <taxon>Ochrophyta</taxon>
        <taxon>Bacillariophyta</taxon>
        <taxon>Coscinodiscophyceae</taxon>
        <taxon>Thalassiosirophycidae</taxon>
        <taxon>Stephanodiscales</taxon>
        <taxon>Stephanodiscaceae</taxon>
        <taxon>Discostella</taxon>
    </lineage>
</organism>
<dbReference type="AlphaFoldDB" id="A0ABD3N9T9"/>
<keyword evidence="2" id="KW-1185">Reference proteome</keyword>
<gene>
    <name evidence="1" type="ORF">ACHAWU_008864</name>
</gene>
<comment type="caution">
    <text evidence="1">The sequence shown here is derived from an EMBL/GenBank/DDBJ whole genome shotgun (WGS) entry which is preliminary data.</text>
</comment>
<dbReference type="EMBL" id="JALLBG020000055">
    <property type="protein sequence ID" value="KAL3769455.1"/>
    <property type="molecule type" value="Genomic_DNA"/>
</dbReference>